<dbReference type="PANTHER" id="PTHR21666">
    <property type="entry name" value="PEPTIDASE-RELATED"/>
    <property type="match status" value="1"/>
</dbReference>
<dbReference type="CDD" id="cd00118">
    <property type="entry name" value="LysM"/>
    <property type="match status" value="2"/>
</dbReference>
<dbReference type="InterPro" id="IPR036779">
    <property type="entry name" value="LysM_dom_sf"/>
</dbReference>
<evidence type="ECO:0000313" key="2">
    <source>
        <dbReference type="EMBL" id="OGY10960.1"/>
    </source>
</evidence>
<organism evidence="2 3">
    <name type="scientific">Candidatus Blackburnbacteria bacterium RIFCSPHIGHO2_02_FULL_44_20</name>
    <dbReference type="NCBI Taxonomy" id="1797516"/>
    <lineage>
        <taxon>Bacteria</taxon>
        <taxon>Candidatus Blackburniibacteriota</taxon>
    </lineage>
</organism>
<dbReference type="SUPFAM" id="SSF54106">
    <property type="entry name" value="LysM domain"/>
    <property type="match status" value="2"/>
</dbReference>
<dbReference type="STRING" id="1797516.A3D26_04445"/>
<name>A0A1G1V6B3_9BACT</name>
<feature type="domain" description="LysM" evidence="1">
    <location>
        <begin position="164"/>
        <end position="212"/>
    </location>
</feature>
<dbReference type="PANTHER" id="PTHR21666:SF270">
    <property type="entry name" value="MUREIN HYDROLASE ACTIVATOR ENVC"/>
    <property type="match status" value="1"/>
</dbReference>
<dbReference type="CDD" id="cd12797">
    <property type="entry name" value="M23_peptidase"/>
    <property type="match status" value="1"/>
</dbReference>
<gene>
    <name evidence="2" type="ORF">A3D26_04445</name>
</gene>
<dbReference type="InterPro" id="IPR050570">
    <property type="entry name" value="Cell_wall_metabolism_enzyme"/>
</dbReference>
<dbReference type="Pfam" id="PF01551">
    <property type="entry name" value="Peptidase_M23"/>
    <property type="match status" value="1"/>
</dbReference>
<evidence type="ECO:0000313" key="3">
    <source>
        <dbReference type="Proteomes" id="UP000178319"/>
    </source>
</evidence>
<dbReference type="EMBL" id="MHBZ01000026">
    <property type="protein sequence ID" value="OGY10960.1"/>
    <property type="molecule type" value="Genomic_DNA"/>
</dbReference>
<dbReference type="InterPro" id="IPR016047">
    <property type="entry name" value="M23ase_b-sheet_dom"/>
</dbReference>
<dbReference type="Gene3D" id="2.70.70.10">
    <property type="entry name" value="Glucose Permease (Domain IIA)"/>
    <property type="match status" value="1"/>
</dbReference>
<dbReference type="PROSITE" id="PS51782">
    <property type="entry name" value="LYSM"/>
    <property type="match status" value="2"/>
</dbReference>
<dbReference type="InterPro" id="IPR011055">
    <property type="entry name" value="Dup_hybrid_motif"/>
</dbReference>
<dbReference type="GO" id="GO:0004222">
    <property type="term" value="F:metalloendopeptidase activity"/>
    <property type="evidence" value="ECO:0007669"/>
    <property type="project" value="TreeGrafter"/>
</dbReference>
<dbReference type="AlphaFoldDB" id="A0A1G1V6B3"/>
<comment type="caution">
    <text evidence="2">The sequence shown here is derived from an EMBL/GenBank/DDBJ whole genome shotgun (WGS) entry which is preliminary data.</text>
</comment>
<evidence type="ECO:0000259" key="1">
    <source>
        <dbReference type="PROSITE" id="PS51782"/>
    </source>
</evidence>
<dbReference type="Proteomes" id="UP000178319">
    <property type="component" value="Unassembled WGS sequence"/>
</dbReference>
<dbReference type="InterPro" id="IPR018392">
    <property type="entry name" value="LysM"/>
</dbReference>
<dbReference type="SUPFAM" id="SSF51261">
    <property type="entry name" value="Duplicated hybrid motif"/>
    <property type="match status" value="1"/>
</dbReference>
<sequence>MSSLLPDIAQFLRLWWEYFSRRVKRSFFRFEYAKGNFAELLYKQRGKFARPFVHSGMVAISAMGMMLVPIVSEEFPNLSGEQWRESGAPSAVLSAFSENTETGTIVTNRQIEIFDYTVVEGDTVSSISKKFDVSEDTIRWENDLTKKAVLKPDQTLRILPETGVSHRVSKGDTIYSIAKKYTVDAQVIANFPGNTFVNDETFSLAVGQSLIIPEGTPPAEAPALPSYLARKTPDAGTVVASGDFVWPTSGNISQGFRWYHPGVDIANRASPDVLAADSGTVILAGWPDNSGYGLRVIVDHGNGMTTLYAHLQKVYVVSGQRVLRGNSVGQMGSTGRSTGTHLHFEIRRAGEPQSPLDYLR</sequence>
<dbReference type="Gene3D" id="3.10.350.10">
    <property type="entry name" value="LysM domain"/>
    <property type="match status" value="2"/>
</dbReference>
<feature type="domain" description="LysM" evidence="1">
    <location>
        <begin position="114"/>
        <end position="158"/>
    </location>
</feature>
<dbReference type="Pfam" id="PF01476">
    <property type="entry name" value="LysM"/>
    <property type="match status" value="2"/>
</dbReference>
<proteinExistence type="predicted"/>
<protein>
    <recommendedName>
        <fullName evidence="1">LysM domain-containing protein</fullName>
    </recommendedName>
</protein>
<reference evidence="2 3" key="1">
    <citation type="journal article" date="2016" name="Nat. Commun.">
        <title>Thousands of microbial genomes shed light on interconnected biogeochemical processes in an aquifer system.</title>
        <authorList>
            <person name="Anantharaman K."/>
            <person name="Brown C.T."/>
            <person name="Hug L.A."/>
            <person name="Sharon I."/>
            <person name="Castelle C.J."/>
            <person name="Probst A.J."/>
            <person name="Thomas B.C."/>
            <person name="Singh A."/>
            <person name="Wilkins M.J."/>
            <person name="Karaoz U."/>
            <person name="Brodie E.L."/>
            <person name="Williams K.H."/>
            <person name="Hubbard S.S."/>
            <person name="Banfield J.F."/>
        </authorList>
    </citation>
    <scope>NUCLEOTIDE SEQUENCE [LARGE SCALE GENOMIC DNA]</scope>
</reference>
<dbReference type="SMART" id="SM00257">
    <property type="entry name" value="LysM"/>
    <property type="match status" value="2"/>
</dbReference>
<accession>A0A1G1V6B3</accession>